<dbReference type="Proteomes" id="UP000612899">
    <property type="component" value="Unassembled WGS sequence"/>
</dbReference>
<gene>
    <name evidence="4" type="ORF">Rhe02_61890</name>
</gene>
<dbReference type="NCBIfam" id="TIGR02231">
    <property type="entry name" value="mucoidy inhibitor MuiA family protein"/>
    <property type="match status" value="1"/>
</dbReference>
<dbReference type="EMBL" id="BONY01000045">
    <property type="protein sequence ID" value="GIH08122.1"/>
    <property type="molecule type" value="Genomic_DNA"/>
</dbReference>
<dbReference type="PANTHER" id="PTHR31005">
    <property type="entry name" value="DUF4139 DOMAIN-CONTAINING PROTEIN"/>
    <property type="match status" value="1"/>
</dbReference>
<proteinExistence type="predicted"/>
<evidence type="ECO:0000313" key="4">
    <source>
        <dbReference type="EMBL" id="GIH08122.1"/>
    </source>
</evidence>
<protein>
    <recommendedName>
        <fullName evidence="6">Mucoidy inhibitor MuiA family protein</fullName>
    </recommendedName>
</protein>
<feature type="compositionally biased region" description="Low complexity" evidence="1">
    <location>
        <begin position="1"/>
        <end position="14"/>
    </location>
</feature>
<evidence type="ECO:0000259" key="2">
    <source>
        <dbReference type="Pfam" id="PF13598"/>
    </source>
</evidence>
<name>A0A8J3QEF9_9ACTN</name>
<comment type="caution">
    <text evidence="4">The sequence shown here is derived from an EMBL/GenBank/DDBJ whole genome shotgun (WGS) entry which is preliminary data.</text>
</comment>
<dbReference type="InterPro" id="IPR011935">
    <property type="entry name" value="CHP02231"/>
</dbReference>
<organism evidence="4 5">
    <name type="scientific">Rhizocola hellebori</name>
    <dbReference type="NCBI Taxonomy" id="1392758"/>
    <lineage>
        <taxon>Bacteria</taxon>
        <taxon>Bacillati</taxon>
        <taxon>Actinomycetota</taxon>
        <taxon>Actinomycetes</taxon>
        <taxon>Micromonosporales</taxon>
        <taxon>Micromonosporaceae</taxon>
        <taxon>Rhizocola</taxon>
    </lineage>
</organism>
<feature type="domain" description="DUF4140" evidence="3">
    <location>
        <begin position="49"/>
        <end position="146"/>
    </location>
</feature>
<feature type="domain" description="DUF4139" evidence="2">
    <location>
        <begin position="232"/>
        <end position="549"/>
    </location>
</feature>
<evidence type="ECO:0000259" key="3">
    <source>
        <dbReference type="Pfam" id="PF13600"/>
    </source>
</evidence>
<evidence type="ECO:0008006" key="6">
    <source>
        <dbReference type="Google" id="ProtNLM"/>
    </source>
</evidence>
<dbReference type="Pfam" id="PF13598">
    <property type="entry name" value="DUF4139"/>
    <property type="match status" value="1"/>
</dbReference>
<accession>A0A8J3QEF9</accession>
<feature type="region of interest" description="Disordered" evidence="1">
    <location>
        <begin position="1"/>
        <end position="25"/>
    </location>
</feature>
<evidence type="ECO:0000313" key="5">
    <source>
        <dbReference type="Proteomes" id="UP000612899"/>
    </source>
</evidence>
<dbReference type="InterPro" id="IPR025554">
    <property type="entry name" value="DUF4140"/>
</dbReference>
<keyword evidence="5" id="KW-1185">Reference proteome</keyword>
<dbReference type="PANTHER" id="PTHR31005:SF8">
    <property type="entry name" value="DUF4139 DOMAIN-CONTAINING PROTEIN"/>
    <property type="match status" value="1"/>
</dbReference>
<dbReference type="AlphaFoldDB" id="A0A8J3QEF9"/>
<dbReference type="InterPro" id="IPR037291">
    <property type="entry name" value="DUF4139"/>
</dbReference>
<dbReference type="Pfam" id="PF13600">
    <property type="entry name" value="DUF4140"/>
    <property type="match status" value="1"/>
</dbReference>
<evidence type="ECO:0000256" key="1">
    <source>
        <dbReference type="SAM" id="MobiDB-lite"/>
    </source>
</evidence>
<reference evidence="4" key="1">
    <citation type="submission" date="2021-01" db="EMBL/GenBank/DDBJ databases">
        <title>Whole genome shotgun sequence of Rhizocola hellebori NBRC 109834.</title>
        <authorList>
            <person name="Komaki H."/>
            <person name="Tamura T."/>
        </authorList>
    </citation>
    <scope>NUCLEOTIDE SEQUENCE</scope>
    <source>
        <strain evidence="4">NBRC 109834</strain>
    </source>
</reference>
<sequence length="558" mass="60755">MTAEATAAGVATEVNEPAELTGGLRQSAEAPLSASLITMTQLEAPIVAVTVFPDRARITRRGTVSLTEGEHRVRSGALPMGLLHDSVRVAGIGAATVLGVDVKTRRRPQSSDAQVAELDDRIREIQESIDELVDADAVATGRERFLGRVAIRSAGSFSATDVGRATGFADDIDGELLRIKAAKRHRERERAYLIKEREAAQRRRADMRNNSHPDELVAEVTLDVTQEGDVELELTYVTMGASWHSTYDLRLAGEKLTLNWYGMITQHTTEDWPECQLKLSTARPSGALDVPELEPWYIDRLRPIRPMAYAGGPPQMVGMAASLDMASPAAMPMRAAAKPAPMLEESYAVAEQGPAAATYTPTRPVAVPADGSSHRTVVAQFELDAVLDHITAPVQAQEAILRATVRNTSSHTLPDATAALFHEGDFVGSSHVEAWAPDEERELALGVDDRVRVERELVKRNASKATLGSTRRVDAEYQTTVANHSPRTIRLTVLDQLPVSRDGQITVKETLAKPDPAERSELGVITWKAELEMGARAQFHLGFRVESPKGVDLAGWRD</sequence>